<feature type="non-terminal residue" evidence="3">
    <location>
        <position position="226"/>
    </location>
</feature>
<name>A0AAV8ZQF5_9CUCU</name>
<dbReference type="GO" id="GO:0003677">
    <property type="term" value="F:DNA binding"/>
    <property type="evidence" value="ECO:0007669"/>
    <property type="project" value="UniProtKB-KW"/>
</dbReference>
<protein>
    <recommendedName>
        <fullName evidence="2">HTH CENPB-type domain-containing protein</fullName>
    </recommendedName>
</protein>
<gene>
    <name evidence="3" type="ORF">NQ314_002451</name>
</gene>
<dbReference type="Pfam" id="PF03184">
    <property type="entry name" value="DDE_1"/>
    <property type="match status" value="1"/>
</dbReference>
<dbReference type="PROSITE" id="PS51253">
    <property type="entry name" value="HTH_CENPB"/>
    <property type="match status" value="1"/>
</dbReference>
<dbReference type="Proteomes" id="UP001162156">
    <property type="component" value="Unassembled WGS sequence"/>
</dbReference>
<feature type="domain" description="HTH CENPB-type" evidence="2">
    <location>
        <begin position="55"/>
        <end position="133"/>
    </location>
</feature>
<keyword evidence="1" id="KW-0238">DNA-binding</keyword>
<evidence type="ECO:0000259" key="2">
    <source>
        <dbReference type="PROSITE" id="PS51253"/>
    </source>
</evidence>
<organism evidence="3 4">
    <name type="scientific">Rhamnusium bicolor</name>
    <dbReference type="NCBI Taxonomy" id="1586634"/>
    <lineage>
        <taxon>Eukaryota</taxon>
        <taxon>Metazoa</taxon>
        <taxon>Ecdysozoa</taxon>
        <taxon>Arthropoda</taxon>
        <taxon>Hexapoda</taxon>
        <taxon>Insecta</taxon>
        <taxon>Pterygota</taxon>
        <taxon>Neoptera</taxon>
        <taxon>Endopterygota</taxon>
        <taxon>Coleoptera</taxon>
        <taxon>Polyphaga</taxon>
        <taxon>Cucujiformia</taxon>
        <taxon>Chrysomeloidea</taxon>
        <taxon>Cerambycidae</taxon>
        <taxon>Lepturinae</taxon>
        <taxon>Rhagiini</taxon>
        <taxon>Rhamnusium</taxon>
    </lineage>
</organism>
<evidence type="ECO:0000256" key="1">
    <source>
        <dbReference type="ARBA" id="ARBA00023125"/>
    </source>
</evidence>
<evidence type="ECO:0000313" key="3">
    <source>
        <dbReference type="EMBL" id="KAJ8968130.1"/>
    </source>
</evidence>
<dbReference type="InterPro" id="IPR004875">
    <property type="entry name" value="DDE_SF_endonuclease_dom"/>
</dbReference>
<reference evidence="3" key="1">
    <citation type="journal article" date="2023" name="Insect Mol. Biol.">
        <title>Genome sequencing provides insights into the evolution of gene families encoding plant cell wall-degrading enzymes in longhorned beetles.</title>
        <authorList>
            <person name="Shin N.R."/>
            <person name="Okamura Y."/>
            <person name="Kirsch R."/>
            <person name="Pauchet Y."/>
        </authorList>
    </citation>
    <scope>NUCLEOTIDE SEQUENCE</scope>
    <source>
        <strain evidence="3">RBIC_L_NR</strain>
    </source>
</reference>
<sequence length="226" mass="25979">MKVLNTDAIKSAILVITSEFSIRKAAKDNGVDKETLRRHYKNVGETNEETMVISQNYGWNKIFTKEQEDDLVNYILKCCEMGYGFTREQARKLAYEMAVKNDIKIHDNWKKSTTAGIEWYKGFYKRHPQLSLRKPEATSLITSSSKANPSLLICDNHESYLLTDALDIAKENGVTILTLYPHTSHKLQPLDVAVFSPYQNHYNRAVNNWMFKNPGQTVTIYEIASF</sequence>
<dbReference type="InterPro" id="IPR006600">
    <property type="entry name" value="HTH_CenpB_DNA-bd_dom"/>
</dbReference>
<keyword evidence="4" id="KW-1185">Reference proteome</keyword>
<proteinExistence type="predicted"/>
<evidence type="ECO:0000313" key="4">
    <source>
        <dbReference type="Proteomes" id="UP001162156"/>
    </source>
</evidence>
<dbReference type="AlphaFoldDB" id="A0AAV8ZQF5"/>
<accession>A0AAV8ZQF5</accession>
<comment type="caution">
    <text evidence="3">The sequence shown here is derived from an EMBL/GenBank/DDBJ whole genome shotgun (WGS) entry which is preliminary data.</text>
</comment>
<dbReference type="EMBL" id="JANEYF010000755">
    <property type="protein sequence ID" value="KAJ8968130.1"/>
    <property type="molecule type" value="Genomic_DNA"/>
</dbReference>